<evidence type="ECO:0000256" key="1">
    <source>
        <dbReference type="ARBA" id="ARBA00004651"/>
    </source>
</evidence>
<dbReference type="RefSeq" id="WP_154523227.1">
    <property type="nucleotide sequence ID" value="NZ_VULZ01000002.1"/>
</dbReference>
<protein>
    <submittedName>
        <fullName evidence="9">ABC transporter permease</fullName>
    </submittedName>
</protein>
<keyword evidence="3" id="KW-1003">Cell membrane</keyword>
<keyword evidence="5 8" id="KW-0812">Transmembrane</keyword>
<dbReference type="EMBL" id="VULZ01000002">
    <property type="protein sequence ID" value="MSS14122.1"/>
    <property type="molecule type" value="Genomic_DNA"/>
</dbReference>
<evidence type="ECO:0000313" key="9">
    <source>
        <dbReference type="EMBL" id="MSS14122.1"/>
    </source>
</evidence>
<feature type="transmembrane region" description="Helical" evidence="8">
    <location>
        <begin position="305"/>
        <end position="327"/>
    </location>
</feature>
<dbReference type="CDD" id="cd06579">
    <property type="entry name" value="TM_PBP1_transp_AraH_like"/>
    <property type="match status" value="1"/>
</dbReference>
<keyword evidence="2" id="KW-0813">Transport</keyword>
<comment type="subcellular location">
    <subcellularLocation>
        <location evidence="1">Cell membrane</location>
        <topology evidence="1">Multi-pass membrane protein</topology>
    </subcellularLocation>
</comment>
<gene>
    <name evidence="9" type="ORF">FYJ35_03535</name>
</gene>
<sequence>MKRLCKTSQFALFALLVITILVFGVMNHDILSVASLYSLARTCTVPAIFALAIMVVMVIGELDMSYCMIGAFSSYAVFFALHEKSITKFPLLVIFLAAVGISIVLQLLNWFLIDQLHILSFIATLGTQTFLKGAILAFVGSSYIYDIPKSAVDFGTTYLLSASYKSGVATQLPLAVIIMIGMYVLMNLILEHTVFGRKLYAIGGDPDAAKRAGINVSQTRLIAFIIVGVICGIGGVVHNCLGRCSLPMPTDLVGQELNGIAAVVLGRGASQRAKGTVSGTLIGVLLLQFISNNLIMIGVPSYYQGFVTGLIIFVGLVTQTQIGSTLFSKILGKKGAVQ</sequence>
<keyword evidence="6 8" id="KW-1133">Transmembrane helix</keyword>
<dbReference type="Proteomes" id="UP000481852">
    <property type="component" value="Unassembled WGS sequence"/>
</dbReference>
<evidence type="ECO:0000313" key="10">
    <source>
        <dbReference type="Proteomes" id="UP000481852"/>
    </source>
</evidence>
<organism evidence="9 10">
    <name type="scientific">Porcincola intestinalis</name>
    <dbReference type="NCBI Taxonomy" id="2606632"/>
    <lineage>
        <taxon>Bacteria</taxon>
        <taxon>Bacillati</taxon>
        <taxon>Bacillota</taxon>
        <taxon>Clostridia</taxon>
        <taxon>Lachnospirales</taxon>
        <taxon>Lachnospiraceae</taxon>
        <taxon>Porcincola</taxon>
    </lineage>
</organism>
<feature type="transmembrane region" description="Helical" evidence="8">
    <location>
        <begin position="172"/>
        <end position="190"/>
    </location>
</feature>
<reference evidence="9 10" key="1">
    <citation type="submission" date="2019-08" db="EMBL/GenBank/DDBJ databases">
        <title>In-depth cultivation of the pig gut microbiome towards novel bacterial diversity and tailored functional studies.</title>
        <authorList>
            <person name="Wylensek D."/>
            <person name="Hitch T.C.A."/>
            <person name="Clavel T."/>
        </authorList>
    </citation>
    <scope>NUCLEOTIDE SEQUENCE [LARGE SCALE GENOMIC DNA]</scope>
    <source>
        <strain evidence="9 10">Oil+RF-744-WCA-WT-11</strain>
    </source>
</reference>
<proteinExistence type="predicted"/>
<dbReference type="PANTHER" id="PTHR32196:SF21">
    <property type="entry name" value="ABC TRANSPORTER PERMEASE PROTEIN YPHD-RELATED"/>
    <property type="match status" value="1"/>
</dbReference>
<dbReference type="AlphaFoldDB" id="A0A6L5X6W7"/>
<evidence type="ECO:0000256" key="4">
    <source>
        <dbReference type="ARBA" id="ARBA00022519"/>
    </source>
</evidence>
<keyword evidence="10" id="KW-1185">Reference proteome</keyword>
<feature type="transmembrane region" description="Helical" evidence="8">
    <location>
        <begin position="50"/>
        <end position="79"/>
    </location>
</feature>
<dbReference type="GO" id="GO:0022857">
    <property type="term" value="F:transmembrane transporter activity"/>
    <property type="evidence" value="ECO:0007669"/>
    <property type="project" value="InterPro"/>
</dbReference>
<evidence type="ECO:0000256" key="2">
    <source>
        <dbReference type="ARBA" id="ARBA00022448"/>
    </source>
</evidence>
<feature type="transmembrane region" description="Helical" evidence="8">
    <location>
        <begin position="91"/>
        <end position="112"/>
    </location>
</feature>
<evidence type="ECO:0000256" key="8">
    <source>
        <dbReference type="SAM" id="Phobius"/>
    </source>
</evidence>
<dbReference type="Pfam" id="PF02653">
    <property type="entry name" value="BPD_transp_2"/>
    <property type="match status" value="1"/>
</dbReference>
<keyword evidence="4" id="KW-0997">Cell inner membrane</keyword>
<dbReference type="GO" id="GO:0005886">
    <property type="term" value="C:plasma membrane"/>
    <property type="evidence" value="ECO:0007669"/>
    <property type="project" value="UniProtKB-SubCell"/>
</dbReference>
<evidence type="ECO:0000256" key="6">
    <source>
        <dbReference type="ARBA" id="ARBA00022989"/>
    </source>
</evidence>
<evidence type="ECO:0000256" key="3">
    <source>
        <dbReference type="ARBA" id="ARBA00022475"/>
    </source>
</evidence>
<dbReference type="PANTHER" id="PTHR32196">
    <property type="entry name" value="ABC TRANSPORTER PERMEASE PROTEIN YPHD-RELATED-RELATED"/>
    <property type="match status" value="1"/>
</dbReference>
<comment type="caution">
    <text evidence="9">The sequence shown here is derived from an EMBL/GenBank/DDBJ whole genome shotgun (WGS) entry which is preliminary data.</text>
</comment>
<dbReference type="InterPro" id="IPR001851">
    <property type="entry name" value="ABC_transp_permease"/>
</dbReference>
<name>A0A6L5X6W7_9FIRM</name>
<keyword evidence="7 8" id="KW-0472">Membrane</keyword>
<evidence type="ECO:0000256" key="7">
    <source>
        <dbReference type="ARBA" id="ARBA00023136"/>
    </source>
</evidence>
<accession>A0A6L5X6W7</accession>
<evidence type="ECO:0000256" key="5">
    <source>
        <dbReference type="ARBA" id="ARBA00022692"/>
    </source>
</evidence>
<feature type="transmembrane region" description="Helical" evidence="8">
    <location>
        <begin position="118"/>
        <end position="139"/>
    </location>
</feature>
<feature type="transmembrane region" description="Helical" evidence="8">
    <location>
        <begin position="221"/>
        <end position="241"/>
    </location>
</feature>